<dbReference type="CDD" id="cd00544">
    <property type="entry name" value="CobU"/>
    <property type="match status" value="1"/>
</dbReference>
<reference evidence="17 18" key="1">
    <citation type="submission" date="2017-01" db="EMBL/GenBank/DDBJ databases">
        <authorList>
            <person name="Mah S.A."/>
            <person name="Swanson W.J."/>
            <person name="Moy G.W."/>
            <person name="Vacquier V.D."/>
        </authorList>
    </citation>
    <scope>NUCLEOTIDE SEQUENCE [LARGE SCALE GENOMIC DNA]</scope>
    <source>
        <strain evidence="17 18">M9</strain>
    </source>
</reference>
<keyword evidence="12 14" id="KW-0067">ATP-binding</keyword>
<evidence type="ECO:0000256" key="13">
    <source>
        <dbReference type="ARBA" id="ARBA00023134"/>
    </source>
</evidence>
<dbReference type="RefSeq" id="WP_076756126.1">
    <property type="nucleotide sequence ID" value="NZ_CP023018.1"/>
</dbReference>
<dbReference type="PANTHER" id="PTHR34848:SF1">
    <property type="entry name" value="BIFUNCTIONAL ADENOSYLCOBALAMIN BIOSYNTHESIS PROTEIN COBU"/>
    <property type="match status" value="1"/>
</dbReference>
<dbReference type="OrthoDB" id="9788370at2"/>
<feature type="binding site" evidence="16">
    <location>
        <begin position="32"/>
        <end position="34"/>
    </location>
    <ligand>
        <name>GTP</name>
        <dbReference type="ChEBI" id="CHEBI:37565"/>
    </ligand>
</feature>
<keyword evidence="10 14" id="KW-0547">Nucleotide-binding</keyword>
<evidence type="ECO:0000256" key="6">
    <source>
        <dbReference type="ARBA" id="ARBA00005159"/>
    </source>
</evidence>
<dbReference type="AlphaFoldDB" id="A0A1R3W4T0"/>
<dbReference type="GO" id="GO:0043752">
    <property type="term" value="F:adenosylcobinamide kinase activity"/>
    <property type="evidence" value="ECO:0007669"/>
    <property type="project" value="UniProtKB-EC"/>
</dbReference>
<keyword evidence="18" id="KW-1185">Reference proteome</keyword>
<dbReference type="GO" id="GO:0005524">
    <property type="term" value="F:ATP binding"/>
    <property type="evidence" value="ECO:0007669"/>
    <property type="project" value="UniProtKB-UniRule"/>
</dbReference>
<dbReference type="STRING" id="233100.SAMN05216526_1729"/>
<comment type="catalytic activity">
    <reaction evidence="1 14">
        <text>adenosylcob(III)inamide + ATP = adenosylcob(III)inamide phosphate + ADP + H(+)</text>
        <dbReference type="Rhea" id="RHEA:15769"/>
        <dbReference type="ChEBI" id="CHEBI:2480"/>
        <dbReference type="ChEBI" id="CHEBI:15378"/>
        <dbReference type="ChEBI" id="CHEBI:30616"/>
        <dbReference type="ChEBI" id="CHEBI:58502"/>
        <dbReference type="ChEBI" id="CHEBI:456216"/>
        <dbReference type="EC" id="2.7.1.156"/>
    </reaction>
</comment>
<evidence type="ECO:0000256" key="10">
    <source>
        <dbReference type="ARBA" id="ARBA00022741"/>
    </source>
</evidence>
<dbReference type="NCBIfam" id="NF004469">
    <property type="entry name" value="PRK05800.1"/>
    <property type="match status" value="1"/>
</dbReference>
<comment type="pathway">
    <text evidence="6 14">Cofactor biosynthesis; adenosylcobalamin biosynthesis; adenosylcobalamin from cob(II)yrinate a,c-diamide: step 5/7.</text>
</comment>
<accession>A0A1R3W4T0</accession>
<dbReference type="GO" id="GO:0005525">
    <property type="term" value="F:GTP binding"/>
    <property type="evidence" value="ECO:0007669"/>
    <property type="project" value="UniProtKB-UniRule"/>
</dbReference>
<dbReference type="GO" id="GO:0009236">
    <property type="term" value="P:cobalamin biosynthetic process"/>
    <property type="evidence" value="ECO:0007669"/>
    <property type="project" value="UniProtKB-UniRule"/>
</dbReference>
<dbReference type="InterPro" id="IPR027417">
    <property type="entry name" value="P-loop_NTPase"/>
</dbReference>
<evidence type="ECO:0000256" key="8">
    <source>
        <dbReference type="ARBA" id="ARBA00022573"/>
    </source>
</evidence>
<evidence type="ECO:0000256" key="12">
    <source>
        <dbReference type="ARBA" id="ARBA00022840"/>
    </source>
</evidence>
<evidence type="ECO:0000256" key="11">
    <source>
        <dbReference type="ARBA" id="ARBA00022777"/>
    </source>
</evidence>
<dbReference type="InterPro" id="IPR003203">
    <property type="entry name" value="CobU/CobP"/>
</dbReference>
<evidence type="ECO:0000256" key="2">
    <source>
        <dbReference type="ARBA" id="ARBA00000711"/>
    </source>
</evidence>
<dbReference type="SUPFAM" id="SSF52540">
    <property type="entry name" value="P-loop containing nucleoside triphosphate hydrolases"/>
    <property type="match status" value="1"/>
</dbReference>
<keyword evidence="11 14" id="KW-0418">Kinase</keyword>
<dbReference type="Pfam" id="PF02283">
    <property type="entry name" value="CobU"/>
    <property type="match status" value="1"/>
</dbReference>
<evidence type="ECO:0000256" key="3">
    <source>
        <dbReference type="ARBA" id="ARBA00001522"/>
    </source>
</evidence>
<evidence type="ECO:0000256" key="15">
    <source>
        <dbReference type="PIRSR" id="PIRSR006135-1"/>
    </source>
</evidence>
<evidence type="ECO:0000256" key="4">
    <source>
        <dbReference type="ARBA" id="ARBA00003889"/>
    </source>
</evidence>
<organism evidence="17 18">
    <name type="scientific">Ectothiorhodosinus mongolicus</name>
    <dbReference type="NCBI Taxonomy" id="233100"/>
    <lineage>
        <taxon>Bacteria</taxon>
        <taxon>Pseudomonadati</taxon>
        <taxon>Pseudomonadota</taxon>
        <taxon>Gammaproteobacteria</taxon>
        <taxon>Chromatiales</taxon>
        <taxon>Ectothiorhodospiraceae</taxon>
        <taxon>Ectothiorhodosinus</taxon>
    </lineage>
</organism>
<comment type="catalytic activity">
    <reaction evidence="3">
        <text>adenosylcob(III)inamide + GTP = adenosylcob(III)inamide phosphate + GDP + H(+)</text>
        <dbReference type="Rhea" id="RHEA:15765"/>
        <dbReference type="ChEBI" id="CHEBI:2480"/>
        <dbReference type="ChEBI" id="CHEBI:15378"/>
        <dbReference type="ChEBI" id="CHEBI:37565"/>
        <dbReference type="ChEBI" id="CHEBI:58189"/>
        <dbReference type="ChEBI" id="CHEBI:58502"/>
        <dbReference type="EC" id="2.7.1.156"/>
    </reaction>
</comment>
<comment type="catalytic activity">
    <reaction evidence="2 14">
        <text>adenosylcob(III)inamide phosphate + GTP + H(+) = adenosylcob(III)inamide-GDP + diphosphate</text>
        <dbReference type="Rhea" id="RHEA:22712"/>
        <dbReference type="ChEBI" id="CHEBI:15378"/>
        <dbReference type="ChEBI" id="CHEBI:33019"/>
        <dbReference type="ChEBI" id="CHEBI:37565"/>
        <dbReference type="ChEBI" id="CHEBI:58502"/>
        <dbReference type="ChEBI" id="CHEBI:60487"/>
        <dbReference type="EC" id="2.7.7.62"/>
    </reaction>
</comment>
<evidence type="ECO:0000256" key="1">
    <source>
        <dbReference type="ARBA" id="ARBA00000312"/>
    </source>
</evidence>
<dbReference type="PANTHER" id="PTHR34848">
    <property type="match status" value="1"/>
</dbReference>
<feature type="binding site" evidence="16">
    <location>
        <begin position="7"/>
        <end position="14"/>
    </location>
    <ligand>
        <name>GTP</name>
        <dbReference type="ChEBI" id="CHEBI:37565"/>
    </ligand>
</feature>
<dbReference type="EC" id="2.7.1.156" evidence="14"/>
<keyword evidence="17" id="KW-0548">Nucleotidyltransferase</keyword>
<dbReference type="EMBL" id="FTPK01000003">
    <property type="protein sequence ID" value="SIT72768.1"/>
    <property type="molecule type" value="Genomic_DNA"/>
</dbReference>
<evidence type="ECO:0000256" key="9">
    <source>
        <dbReference type="ARBA" id="ARBA00022679"/>
    </source>
</evidence>
<protein>
    <recommendedName>
        <fullName evidence="14">Bifunctional adenosylcobalamin biosynthesis protein</fullName>
        <ecNumber evidence="14">2.7.1.156</ecNumber>
        <ecNumber evidence="14">2.7.7.62</ecNumber>
    </recommendedName>
</protein>
<comment type="function">
    <text evidence="4 14">Catalyzes ATP-dependent phosphorylation of adenosylcobinamide and addition of GMP to adenosylcobinamide phosphate.</text>
</comment>
<comment type="similarity">
    <text evidence="7 14">Belongs to the CobU/CobP family.</text>
</comment>
<evidence type="ECO:0000256" key="16">
    <source>
        <dbReference type="PIRSR" id="PIRSR006135-2"/>
    </source>
</evidence>
<proteinExistence type="inferred from homology"/>
<evidence type="ECO:0000256" key="5">
    <source>
        <dbReference type="ARBA" id="ARBA00004692"/>
    </source>
</evidence>
<dbReference type="UniPathway" id="UPA00148">
    <property type="reaction ID" value="UER00236"/>
</dbReference>
<keyword evidence="8 14" id="KW-0169">Cobalamin biosynthesis</keyword>
<name>A0A1R3W4T0_9GAMM</name>
<comment type="pathway">
    <text evidence="5 14">Cofactor biosynthesis; adenosylcobalamin biosynthesis; adenosylcobalamin from cob(II)yrinate a,c-diamide: step 6/7.</text>
</comment>
<sequence length="174" mass="19296">MKELILGGTRSGKSQLAEQHALESGLDVVYLATAQVGDDEEMRDRILHHQRRRPEHWGLVEVGPDLSAALQQQAAPDRCLLVDCLTLWLTHLLWNESPERCRLEQDKLLQVLPELPGSIIMVSNETSLGVIPMGEITRAFLDQAGFMHQQVAGLCDRVVFTVAGLPLVLKGELS</sequence>
<feature type="active site" description="GMP-histidine intermediate" evidence="15">
    <location>
        <position position="49"/>
    </location>
</feature>
<dbReference type="Gene3D" id="3.40.50.300">
    <property type="entry name" value="P-loop containing nucleotide triphosphate hydrolases"/>
    <property type="match status" value="1"/>
</dbReference>
<evidence type="ECO:0000256" key="14">
    <source>
        <dbReference type="PIRNR" id="PIRNR006135"/>
    </source>
</evidence>
<dbReference type="EC" id="2.7.7.62" evidence="14"/>
<gene>
    <name evidence="17" type="ORF">SAMN05216526_1729</name>
</gene>
<feature type="binding site" evidence="16">
    <location>
        <position position="83"/>
    </location>
    <ligand>
        <name>GTP</name>
        <dbReference type="ChEBI" id="CHEBI:37565"/>
    </ligand>
</feature>
<evidence type="ECO:0000313" key="17">
    <source>
        <dbReference type="EMBL" id="SIT72768.1"/>
    </source>
</evidence>
<keyword evidence="13 14" id="KW-0342">GTP-binding</keyword>
<evidence type="ECO:0000256" key="7">
    <source>
        <dbReference type="ARBA" id="ARBA00007490"/>
    </source>
</evidence>
<evidence type="ECO:0000313" key="18">
    <source>
        <dbReference type="Proteomes" id="UP000223759"/>
    </source>
</evidence>
<keyword evidence="9 14" id="KW-0808">Transferase</keyword>
<dbReference type="GO" id="GO:0008820">
    <property type="term" value="F:cobinamide phosphate guanylyltransferase activity"/>
    <property type="evidence" value="ECO:0007669"/>
    <property type="project" value="UniProtKB-UniRule"/>
</dbReference>
<dbReference type="Proteomes" id="UP000223759">
    <property type="component" value="Unassembled WGS sequence"/>
</dbReference>
<dbReference type="PIRSF" id="PIRSF006135">
    <property type="entry name" value="CobU"/>
    <property type="match status" value="1"/>
</dbReference>
<feature type="binding site" evidence="16">
    <location>
        <position position="61"/>
    </location>
    <ligand>
        <name>GTP</name>
        <dbReference type="ChEBI" id="CHEBI:37565"/>
    </ligand>
</feature>